<dbReference type="InterPro" id="IPR036280">
    <property type="entry name" value="Multihaem_cyt_sf"/>
</dbReference>
<accession>A0A1F5YHT2</accession>
<gene>
    <name evidence="2" type="ORF">A2Z86_06980</name>
</gene>
<dbReference type="InterPro" id="IPR002322">
    <property type="entry name" value="Cyt_c_III"/>
</dbReference>
<dbReference type="GO" id="GO:0046872">
    <property type="term" value="F:metal ion binding"/>
    <property type="evidence" value="ECO:0007669"/>
    <property type="project" value="UniProtKB-KW"/>
</dbReference>
<proteinExistence type="predicted"/>
<dbReference type="EMBL" id="MFIV01000014">
    <property type="protein sequence ID" value="OGF99704.1"/>
    <property type="molecule type" value="Genomic_DNA"/>
</dbReference>
<protein>
    <recommendedName>
        <fullName evidence="4">Class III cytochrome C domain-containing protein</fullName>
    </recommendedName>
</protein>
<evidence type="ECO:0000256" key="1">
    <source>
        <dbReference type="ARBA" id="ARBA00022723"/>
    </source>
</evidence>
<dbReference type="GO" id="GO:0020037">
    <property type="term" value="F:heme binding"/>
    <property type="evidence" value="ECO:0007669"/>
    <property type="project" value="InterPro"/>
</dbReference>
<dbReference type="PRINTS" id="PR00609">
    <property type="entry name" value="CYTOCHROMEC3"/>
</dbReference>
<evidence type="ECO:0008006" key="4">
    <source>
        <dbReference type="Google" id="ProtNLM"/>
    </source>
</evidence>
<keyword evidence="1" id="KW-0479">Metal-binding</keyword>
<dbReference type="GO" id="GO:0009055">
    <property type="term" value="F:electron transfer activity"/>
    <property type="evidence" value="ECO:0007669"/>
    <property type="project" value="InterPro"/>
</dbReference>
<organism evidence="2 3">
    <name type="scientific">Candidatus Glassbacteria bacterium GWA2_58_10</name>
    <dbReference type="NCBI Taxonomy" id="1817865"/>
    <lineage>
        <taxon>Bacteria</taxon>
        <taxon>Candidatus Glassiibacteriota</taxon>
    </lineage>
</organism>
<comment type="caution">
    <text evidence="2">The sequence shown here is derived from an EMBL/GenBank/DDBJ whole genome shotgun (WGS) entry which is preliminary data.</text>
</comment>
<dbReference type="SUPFAM" id="SSF48695">
    <property type="entry name" value="Multiheme cytochromes"/>
    <property type="match status" value="1"/>
</dbReference>
<dbReference type="Proteomes" id="UP000176992">
    <property type="component" value="Unassembled WGS sequence"/>
</dbReference>
<dbReference type="CDD" id="cd08168">
    <property type="entry name" value="Cytochrom_C3"/>
    <property type="match status" value="1"/>
</dbReference>
<sequence>MFKKLFLAALVLLAVVNIVLIRANMRLGYDIEAKINKPPKIHVFQTKYNEGTQIVFNHEEHSQGYGLECIECHHVESCDHCHKKEIIQVDIEESKVALHKNCLHCHQALESGPRQCDECHKR</sequence>
<reference evidence="2 3" key="1">
    <citation type="journal article" date="2016" name="Nat. Commun.">
        <title>Thousands of microbial genomes shed light on interconnected biogeochemical processes in an aquifer system.</title>
        <authorList>
            <person name="Anantharaman K."/>
            <person name="Brown C.T."/>
            <person name="Hug L.A."/>
            <person name="Sharon I."/>
            <person name="Castelle C.J."/>
            <person name="Probst A.J."/>
            <person name="Thomas B.C."/>
            <person name="Singh A."/>
            <person name="Wilkins M.J."/>
            <person name="Karaoz U."/>
            <person name="Brodie E.L."/>
            <person name="Williams K.H."/>
            <person name="Hubbard S.S."/>
            <person name="Banfield J.F."/>
        </authorList>
    </citation>
    <scope>NUCLEOTIDE SEQUENCE [LARGE SCALE GENOMIC DNA]</scope>
</reference>
<dbReference type="AlphaFoldDB" id="A0A1F5YHT2"/>
<evidence type="ECO:0000313" key="2">
    <source>
        <dbReference type="EMBL" id="OGF99704.1"/>
    </source>
</evidence>
<name>A0A1F5YHT2_9BACT</name>
<evidence type="ECO:0000313" key="3">
    <source>
        <dbReference type="Proteomes" id="UP000176992"/>
    </source>
</evidence>
<dbReference type="Gene3D" id="3.90.10.10">
    <property type="entry name" value="Cytochrome C3"/>
    <property type="match status" value="1"/>
</dbReference>